<dbReference type="PANTHER" id="PTHR35580:SF1">
    <property type="entry name" value="PHYTASE-LIKE DOMAIN-CONTAINING PROTEIN"/>
    <property type="match status" value="1"/>
</dbReference>
<dbReference type="PANTHER" id="PTHR35580">
    <property type="entry name" value="CELL SURFACE GLYCOPROTEIN (S-LAYER PROTEIN)-LIKE PROTEIN"/>
    <property type="match status" value="1"/>
</dbReference>
<organism evidence="2 3">
    <name type="scientific">Hymenobacter cellulosivorans</name>
    <dbReference type="NCBI Taxonomy" id="2932249"/>
    <lineage>
        <taxon>Bacteria</taxon>
        <taxon>Pseudomonadati</taxon>
        <taxon>Bacteroidota</taxon>
        <taxon>Cytophagia</taxon>
        <taxon>Cytophagales</taxon>
        <taxon>Hymenobacteraceae</taxon>
        <taxon>Hymenobacter</taxon>
    </lineage>
</organism>
<dbReference type="NCBIfam" id="TIGR04183">
    <property type="entry name" value="Por_Secre_tail"/>
    <property type="match status" value="1"/>
</dbReference>
<feature type="chain" id="PRO_5046014479" evidence="1">
    <location>
        <begin position="29"/>
        <end position="559"/>
    </location>
</feature>
<protein>
    <submittedName>
        <fullName evidence="2">T9SS type A sorting domain-containing protein</fullName>
    </submittedName>
</protein>
<dbReference type="SUPFAM" id="SSF101898">
    <property type="entry name" value="NHL repeat"/>
    <property type="match status" value="1"/>
</dbReference>
<dbReference type="EMBL" id="CP095049">
    <property type="protein sequence ID" value="UOQ52221.1"/>
    <property type="molecule type" value="Genomic_DNA"/>
</dbReference>
<dbReference type="RefSeq" id="WP_244715986.1">
    <property type="nucleotide sequence ID" value="NZ_CP095049.1"/>
</dbReference>
<feature type="signal peptide" evidence="1">
    <location>
        <begin position="1"/>
        <end position="28"/>
    </location>
</feature>
<evidence type="ECO:0000313" key="3">
    <source>
        <dbReference type="Proteomes" id="UP000831785"/>
    </source>
</evidence>
<reference evidence="2 3" key="1">
    <citation type="submission" date="2022-04" db="EMBL/GenBank/DDBJ databases">
        <title>Hymenobacter sp. isolated from the air.</title>
        <authorList>
            <person name="Won M."/>
            <person name="Lee C.-M."/>
            <person name="Woen H.-Y."/>
            <person name="Kwon S.-W."/>
        </authorList>
    </citation>
    <scope>NUCLEOTIDE SEQUENCE [LARGE SCALE GENOMIC DNA]</scope>
    <source>
        <strain evidence="3">5116 S-27</strain>
    </source>
</reference>
<dbReference type="InterPro" id="IPR052918">
    <property type="entry name" value="Motility_Chemotaxis_Reg"/>
</dbReference>
<sequence length="559" mass="57201">MSSTTTFLPMRRTALVLACAGLALGAQAQTAPAWTSAYEVANFTNDNRGFAVDASGNTYEVSNFTDAAVVGGTTLTSTGFTDAYLAKYTPSGTLAWVRHLGSPGLEQVMDVAVDAAGDVYISGTSEGAITLSSTITLQGSTTPTQNSKAFIVRYSSAGVPLWAQQSSLSSSSQVNASGLDLDAAGNVYATGFFAGSATFGTNTITLPSSVSGFGTYLARFSAATGAVQSLAPGFYYPTTGSGSFSNPRVEVSATGEAYLLNMFTLGPVVGSTTLTSRGSNDVLVAKFNAQGAFEWVQQIGGPNDDRVRQGVVDAAGNLYVATYFTGSATFGTTTVTGFGTSGYDACLVKYSPQGAMLWAQPSGGPGADVSGGVELDAAGNPYLIGTYSDVAQIGSATVTSRGSSDIVVAAYSPQGTVRWVQQAGGPGPETGSYLGLDARGDIYVFGRHTDAATFGSTTLPAQSTIRSVVARLGNAVLGTRATQPQSLGFYPNPASNLIQLPGLPVGSHVELLDALGRVARATTVTAAAQVSVRGLLPGLYTLRATDSQGQPYSGRVIVE</sequence>
<dbReference type="InterPro" id="IPR026444">
    <property type="entry name" value="Secre_tail"/>
</dbReference>
<gene>
    <name evidence="2" type="ORF">MUN80_20970</name>
</gene>
<proteinExistence type="predicted"/>
<keyword evidence="1" id="KW-0732">Signal</keyword>
<evidence type="ECO:0000313" key="2">
    <source>
        <dbReference type="EMBL" id="UOQ52221.1"/>
    </source>
</evidence>
<name>A0ABY4F6D7_9BACT</name>
<evidence type="ECO:0000256" key="1">
    <source>
        <dbReference type="SAM" id="SignalP"/>
    </source>
</evidence>
<accession>A0ABY4F6D7</accession>
<dbReference type="Proteomes" id="UP000831785">
    <property type="component" value="Chromosome"/>
</dbReference>
<keyword evidence="3" id="KW-1185">Reference proteome</keyword>